<feature type="transmembrane region" description="Helical" evidence="7">
    <location>
        <begin position="219"/>
        <end position="238"/>
    </location>
</feature>
<dbReference type="AlphaFoldDB" id="A0A5R9Q2T6"/>
<evidence type="ECO:0000313" key="8">
    <source>
        <dbReference type="EMBL" id="TLX47483.1"/>
    </source>
</evidence>
<evidence type="ECO:0000256" key="2">
    <source>
        <dbReference type="ARBA" id="ARBA00005779"/>
    </source>
</evidence>
<evidence type="ECO:0000256" key="3">
    <source>
        <dbReference type="ARBA" id="ARBA00022475"/>
    </source>
</evidence>
<dbReference type="PANTHER" id="PTHR40043">
    <property type="entry name" value="UPF0719 INNER MEMBRANE PROTEIN YJFL"/>
    <property type="match status" value="1"/>
</dbReference>
<feature type="transmembrane region" description="Helical" evidence="7">
    <location>
        <begin position="49"/>
        <end position="67"/>
    </location>
</feature>
<feature type="transmembrane region" description="Helical" evidence="7">
    <location>
        <begin position="79"/>
        <end position="99"/>
    </location>
</feature>
<sequence>MEVYLNDYLVNSSFLVLFLFTVFAAKWVYNFTTPYCTFSQLIEQKNRSLAVSISGYLLAVTIIYLSVLNGPTAGLVTDLINVAIYSTCGMLLLVLSRVINDKFLLPTFCNTKHLIEKQNLATGFVQAASYISSGLLIGGALSGEGSWSSALVFYALGQCLLVVFAKLYDIITQFDLQSELKNQNLAAGISFSATLIALGIILFHAIAGEFVSWQQSLTLFAIDSVIAFLCLPIFRLAFDKLLLPSISLDKVIAENNVAVALIEGAMVIGIALAILIAL</sequence>
<keyword evidence="4 7" id="KW-0812">Transmembrane</keyword>
<evidence type="ECO:0000256" key="7">
    <source>
        <dbReference type="SAM" id="Phobius"/>
    </source>
</evidence>
<feature type="transmembrane region" description="Helical" evidence="7">
    <location>
        <begin position="147"/>
        <end position="165"/>
    </location>
</feature>
<dbReference type="RefSeq" id="WP_138480671.1">
    <property type="nucleotide sequence ID" value="NZ_PPSW01000012.1"/>
</dbReference>
<dbReference type="OrthoDB" id="6287706at2"/>
<gene>
    <name evidence="8" type="ORF">C1E24_09045</name>
</gene>
<keyword evidence="6 7" id="KW-0472">Membrane</keyword>
<proteinExistence type="inferred from homology"/>
<protein>
    <submittedName>
        <fullName evidence="8">DUF350 domain-containing protein</fullName>
    </submittedName>
</protein>
<dbReference type="EMBL" id="PPSW01000012">
    <property type="protein sequence ID" value="TLX47483.1"/>
    <property type="molecule type" value="Genomic_DNA"/>
</dbReference>
<evidence type="ECO:0000256" key="5">
    <source>
        <dbReference type="ARBA" id="ARBA00022989"/>
    </source>
</evidence>
<comment type="caution">
    <text evidence="8">The sequence shown here is derived from an EMBL/GenBank/DDBJ whole genome shotgun (WGS) entry which is preliminary data.</text>
</comment>
<keyword evidence="3" id="KW-1003">Cell membrane</keyword>
<feature type="transmembrane region" description="Helical" evidence="7">
    <location>
        <begin position="258"/>
        <end position="277"/>
    </location>
</feature>
<comment type="similarity">
    <text evidence="2">Belongs to the UPF0719 family.</text>
</comment>
<dbReference type="InterPro" id="IPR007140">
    <property type="entry name" value="DUF350"/>
</dbReference>
<accession>A0A5R9Q2T6</accession>
<reference evidence="8 9" key="1">
    <citation type="submission" date="2018-01" db="EMBL/GenBank/DDBJ databases">
        <title>Co-occurrence of chitin degradation, pigmentation and bioactivity in marine Pseudoalteromonas.</title>
        <authorList>
            <person name="Paulsen S."/>
            <person name="Gram L."/>
            <person name="Machado H."/>
        </authorList>
    </citation>
    <scope>NUCLEOTIDE SEQUENCE [LARGE SCALE GENOMIC DNA]</scope>
    <source>
        <strain evidence="8 9">S3663</strain>
    </source>
</reference>
<feature type="transmembrane region" description="Helical" evidence="7">
    <location>
        <begin position="12"/>
        <end position="29"/>
    </location>
</feature>
<evidence type="ECO:0000256" key="1">
    <source>
        <dbReference type="ARBA" id="ARBA00004651"/>
    </source>
</evidence>
<evidence type="ECO:0000313" key="9">
    <source>
        <dbReference type="Proteomes" id="UP000309186"/>
    </source>
</evidence>
<dbReference type="Pfam" id="PF03994">
    <property type="entry name" value="DUF350"/>
    <property type="match status" value="2"/>
</dbReference>
<evidence type="ECO:0000256" key="4">
    <source>
        <dbReference type="ARBA" id="ARBA00022692"/>
    </source>
</evidence>
<organism evidence="8 9">
    <name type="scientific">Pseudoalteromonas phenolica</name>
    <dbReference type="NCBI Taxonomy" id="161398"/>
    <lineage>
        <taxon>Bacteria</taxon>
        <taxon>Pseudomonadati</taxon>
        <taxon>Pseudomonadota</taxon>
        <taxon>Gammaproteobacteria</taxon>
        <taxon>Alteromonadales</taxon>
        <taxon>Pseudoalteromonadaceae</taxon>
        <taxon>Pseudoalteromonas</taxon>
    </lineage>
</organism>
<name>A0A5R9Q2T6_9GAMM</name>
<evidence type="ECO:0000256" key="6">
    <source>
        <dbReference type="ARBA" id="ARBA00023136"/>
    </source>
</evidence>
<feature type="transmembrane region" description="Helical" evidence="7">
    <location>
        <begin position="120"/>
        <end position="141"/>
    </location>
</feature>
<comment type="subcellular location">
    <subcellularLocation>
        <location evidence="1">Cell membrane</location>
        <topology evidence="1">Multi-pass membrane protein</topology>
    </subcellularLocation>
</comment>
<feature type="transmembrane region" description="Helical" evidence="7">
    <location>
        <begin position="185"/>
        <end position="207"/>
    </location>
</feature>
<dbReference type="PANTHER" id="PTHR40043:SF1">
    <property type="entry name" value="UPF0719 INNER MEMBRANE PROTEIN YJFL"/>
    <property type="match status" value="1"/>
</dbReference>
<dbReference type="GO" id="GO:0005886">
    <property type="term" value="C:plasma membrane"/>
    <property type="evidence" value="ECO:0007669"/>
    <property type="project" value="UniProtKB-SubCell"/>
</dbReference>
<keyword evidence="5 7" id="KW-1133">Transmembrane helix</keyword>
<dbReference type="Proteomes" id="UP000309186">
    <property type="component" value="Unassembled WGS sequence"/>
</dbReference>